<dbReference type="Gene3D" id="3.40.50.1820">
    <property type="entry name" value="alpha/beta hydrolase"/>
    <property type="match status" value="1"/>
</dbReference>
<dbReference type="PANTHER" id="PTHR48070:SF3">
    <property type="entry name" value="ESTERASE DBAE-RELATED"/>
    <property type="match status" value="1"/>
</dbReference>
<dbReference type="InterPro" id="IPR050593">
    <property type="entry name" value="LovG"/>
</dbReference>
<keyword evidence="5" id="KW-1185">Reference proteome</keyword>
<organism evidence="4 5">
    <name type="scientific">Lepraria neglecta</name>
    <dbReference type="NCBI Taxonomy" id="209136"/>
    <lineage>
        <taxon>Eukaryota</taxon>
        <taxon>Fungi</taxon>
        <taxon>Dikarya</taxon>
        <taxon>Ascomycota</taxon>
        <taxon>Pezizomycotina</taxon>
        <taxon>Lecanoromycetes</taxon>
        <taxon>OSLEUM clade</taxon>
        <taxon>Lecanoromycetidae</taxon>
        <taxon>Lecanorales</taxon>
        <taxon>Lecanorineae</taxon>
        <taxon>Stereocaulaceae</taxon>
        <taxon>Lepraria</taxon>
    </lineage>
</organism>
<dbReference type="InterPro" id="IPR029058">
    <property type="entry name" value="AB_hydrolase_fold"/>
</dbReference>
<keyword evidence="2" id="KW-0378">Hydrolase</keyword>
<dbReference type="InterPro" id="IPR005645">
    <property type="entry name" value="FSH-like_dom"/>
</dbReference>
<comment type="similarity">
    <text evidence="1">Belongs to the LovG family.</text>
</comment>
<feature type="domain" description="Serine hydrolase" evidence="3">
    <location>
        <begin position="21"/>
        <end position="266"/>
    </location>
</feature>
<comment type="caution">
    <text evidence="4">The sequence shown here is derived from an EMBL/GenBank/DDBJ whole genome shotgun (WGS) entry which is preliminary data.</text>
</comment>
<proteinExistence type="inferred from homology"/>
<reference evidence="4" key="1">
    <citation type="submission" date="2022-11" db="EMBL/GenBank/DDBJ databases">
        <title>Chromosomal genome sequence assembly and mating type (MAT) locus characterization of the leprose asexual lichenized fungus Lepraria neglecta (Nyl.) Erichsen.</title>
        <authorList>
            <person name="Allen J.L."/>
            <person name="Pfeffer B."/>
        </authorList>
    </citation>
    <scope>NUCLEOTIDE SEQUENCE</scope>
    <source>
        <strain evidence="4">Allen 5258</strain>
    </source>
</reference>
<dbReference type="AlphaFoldDB" id="A0AAE0DFS6"/>
<name>A0AAE0DFS6_9LECA</name>
<dbReference type="Pfam" id="PF03959">
    <property type="entry name" value="FSH1"/>
    <property type="match status" value="1"/>
</dbReference>
<dbReference type="GO" id="GO:0005737">
    <property type="term" value="C:cytoplasm"/>
    <property type="evidence" value="ECO:0007669"/>
    <property type="project" value="TreeGrafter"/>
</dbReference>
<evidence type="ECO:0000313" key="5">
    <source>
        <dbReference type="Proteomes" id="UP001276659"/>
    </source>
</evidence>
<gene>
    <name evidence="4" type="ORF">OEA41_004442</name>
</gene>
<dbReference type="GO" id="GO:0005634">
    <property type="term" value="C:nucleus"/>
    <property type="evidence" value="ECO:0007669"/>
    <property type="project" value="TreeGrafter"/>
</dbReference>
<evidence type="ECO:0000259" key="3">
    <source>
        <dbReference type="Pfam" id="PF03959"/>
    </source>
</evidence>
<dbReference type="Proteomes" id="UP001276659">
    <property type="component" value="Unassembled WGS sequence"/>
</dbReference>
<protein>
    <recommendedName>
        <fullName evidence="3">Serine hydrolase domain-containing protein</fullName>
    </recommendedName>
</protein>
<dbReference type="GO" id="GO:0016787">
    <property type="term" value="F:hydrolase activity"/>
    <property type="evidence" value="ECO:0007669"/>
    <property type="project" value="UniProtKB-KW"/>
</dbReference>
<dbReference type="SUPFAM" id="SSF53474">
    <property type="entry name" value="alpha/beta-Hydrolases"/>
    <property type="match status" value="1"/>
</dbReference>
<evidence type="ECO:0000256" key="1">
    <source>
        <dbReference type="ARBA" id="ARBA00005863"/>
    </source>
</evidence>
<dbReference type="GO" id="GO:0044550">
    <property type="term" value="P:secondary metabolite biosynthetic process"/>
    <property type="evidence" value="ECO:0007669"/>
    <property type="project" value="TreeGrafter"/>
</dbReference>
<sequence>MPHSITPADGVPATDPTLRLPRILCLHGGGTNSRIFRAQCRIIRRHLEHSFRLVFPDAPYFSKPGPDVTSVYADWGPFRTWMKPQPGAANNPFSTPSRRANDVLMPVHESDATEIINAIDASLADAMRVDDEAGATGEWFGLLGFSQGAKMAASLLLREQGRMELAGLTYQSSLRPSRSPMFRFAVLLAGRGPLVTLDPDFQAFFGREEEVQEAILRLPTVHVHGLQDEGLAMHRDLRNRCCTKESTTLVEWDGNHRVPIKARDVAAVVAALISLSTQTMLAATTHI</sequence>
<dbReference type="PANTHER" id="PTHR48070">
    <property type="entry name" value="ESTERASE OVCA2"/>
    <property type="match status" value="1"/>
</dbReference>
<evidence type="ECO:0000256" key="2">
    <source>
        <dbReference type="ARBA" id="ARBA00022801"/>
    </source>
</evidence>
<accession>A0AAE0DFS6</accession>
<evidence type="ECO:0000313" key="4">
    <source>
        <dbReference type="EMBL" id="KAK3167996.1"/>
    </source>
</evidence>
<dbReference type="EMBL" id="JASNWA010000010">
    <property type="protein sequence ID" value="KAK3167996.1"/>
    <property type="molecule type" value="Genomic_DNA"/>
</dbReference>